<name>A0A1F4YD05_9BACT</name>
<sequence>MRIIFEDEQMRVIDKPAGVVSESLGRVAHRLDKDTSGVIVLAKTSGAYENLKVQFLERKVKKIYAALVHGIMKSEAGIISEPLVRNPKKGNKFLVGLGGRPAITEWRVVRQYLNPKPGYSFLDVSPHTGRTHQIRVHLKHLGHQIVSDPLYGGRKLYREDIKFCPRLFLHARYLEFTHPVSGERVQFEAGLPEELAEAIKKLVD</sequence>
<keyword evidence="2" id="KW-0413">Isomerase</keyword>
<dbReference type="Gene3D" id="3.30.2350.10">
    <property type="entry name" value="Pseudouridine synthase"/>
    <property type="match status" value="1"/>
</dbReference>
<reference evidence="4 5" key="1">
    <citation type="journal article" date="2016" name="Nat. Commun.">
        <title>Thousands of microbial genomes shed light on interconnected biogeochemical processes in an aquifer system.</title>
        <authorList>
            <person name="Anantharaman K."/>
            <person name="Brown C.T."/>
            <person name="Hug L.A."/>
            <person name="Sharon I."/>
            <person name="Castelle C.J."/>
            <person name="Probst A.J."/>
            <person name="Thomas B.C."/>
            <person name="Singh A."/>
            <person name="Wilkins M.J."/>
            <person name="Karaoz U."/>
            <person name="Brodie E.L."/>
            <person name="Williams K.H."/>
            <person name="Hubbard S.S."/>
            <person name="Banfield J.F."/>
        </authorList>
    </citation>
    <scope>NUCLEOTIDE SEQUENCE [LARGE SCALE GENOMIC DNA]</scope>
</reference>
<comment type="caution">
    <text evidence="4">The sequence shown here is derived from an EMBL/GenBank/DDBJ whole genome shotgun (WGS) entry which is preliminary data.</text>
</comment>
<dbReference type="InterPro" id="IPR020103">
    <property type="entry name" value="PsdUridine_synth_cat_dom_sf"/>
</dbReference>
<dbReference type="GO" id="GO:0140098">
    <property type="term" value="F:catalytic activity, acting on RNA"/>
    <property type="evidence" value="ECO:0007669"/>
    <property type="project" value="UniProtKB-ARBA"/>
</dbReference>
<dbReference type="SUPFAM" id="SSF55120">
    <property type="entry name" value="Pseudouridine synthase"/>
    <property type="match status" value="1"/>
</dbReference>
<evidence type="ECO:0000259" key="3">
    <source>
        <dbReference type="Pfam" id="PF00849"/>
    </source>
</evidence>
<dbReference type="GO" id="GO:0000455">
    <property type="term" value="P:enzyme-directed rRNA pseudouridine synthesis"/>
    <property type="evidence" value="ECO:0007669"/>
    <property type="project" value="TreeGrafter"/>
</dbReference>
<dbReference type="InterPro" id="IPR006224">
    <property type="entry name" value="PsdUridine_synth_RluA-like_CS"/>
</dbReference>
<dbReference type="PANTHER" id="PTHR21600">
    <property type="entry name" value="MITOCHONDRIAL RNA PSEUDOURIDINE SYNTHASE"/>
    <property type="match status" value="1"/>
</dbReference>
<dbReference type="PANTHER" id="PTHR21600:SF44">
    <property type="entry name" value="RIBOSOMAL LARGE SUBUNIT PSEUDOURIDINE SYNTHASE D"/>
    <property type="match status" value="1"/>
</dbReference>
<accession>A0A1F4YD05</accession>
<dbReference type="CDD" id="cd02869">
    <property type="entry name" value="PseudoU_synth_RluA_like"/>
    <property type="match status" value="1"/>
</dbReference>
<comment type="similarity">
    <text evidence="1">Belongs to the pseudouridine synthase RluA family.</text>
</comment>
<proteinExistence type="inferred from homology"/>
<protein>
    <recommendedName>
        <fullName evidence="3">Pseudouridine synthase RsuA/RluA-like domain-containing protein</fullName>
    </recommendedName>
</protein>
<evidence type="ECO:0000256" key="1">
    <source>
        <dbReference type="ARBA" id="ARBA00010876"/>
    </source>
</evidence>
<evidence type="ECO:0000313" key="4">
    <source>
        <dbReference type="EMBL" id="OGC91870.1"/>
    </source>
</evidence>
<dbReference type="InterPro" id="IPR050188">
    <property type="entry name" value="RluA_PseudoU_synthase"/>
</dbReference>
<evidence type="ECO:0000256" key="2">
    <source>
        <dbReference type="ARBA" id="ARBA00023235"/>
    </source>
</evidence>
<dbReference type="EMBL" id="MEXH01000027">
    <property type="protein sequence ID" value="OGC91870.1"/>
    <property type="molecule type" value="Genomic_DNA"/>
</dbReference>
<evidence type="ECO:0000313" key="5">
    <source>
        <dbReference type="Proteomes" id="UP000178176"/>
    </source>
</evidence>
<feature type="domain" description="Pseudouridine synthase RsuA/RluA-like" evidence="3">
    <location>
        <begin position="26"/>
        <end position="140"/>
    </location>
</feature>
<organism evidence="4 5">
    <name type="scientific">Candidatus Amesbacteria bacterium RIFCSPHIGHO2_01_FULL_48_32b</name>
    <dbReference type="NCBI Taxonomy" id="1797253"/>
    <lineage>
        <taxon>Bacteria</taxon>
        <taxon>Candidatus Amesiibacteriota</taxon>
    </lineage>
</organism>
<dbReference type="PROSITE" id="PS01129">
    <property type="entry name" value="PSI_RLU"/>
    <property type="match status" value="1"/>
</dbReference>
<dbReference type="Pfam" id="PF00849">
    <property type="entry name" value="PseudoU_synth_2"/>
    <property type="match status" value="1"/>
</dbReference>
<gene>
    <name evidence="4" type="ORF">A2876_03915</name>
</gene>
<dbReference type="GO" id="GO:0003723">
    <property type="term" value="F:RNA binding"/>
    <property type="evidence" value="ECO:0007669"/>
    <property type="project" value="InterPro"/>
</dbReference>
<dbReference type="AlphaFoldDB" id="A0A1F4YD05"/>
<dbReference type="GO" id="GO:0009982">
    <property type="term" value="F:pseudouridine synthase activity"/>
    <property type="evidence" value="ECO:0007669"/>
    <property type="project" value="InterPro"/>
</dbReference>
<dbReference type="Proteomes" id="UP000178176">
    <property type="component" value="Unassembled WGS sequence"/>
</dbReference>
<dbReference type="InterPro" id="IPR006145">
    <property type="entry name" value="PsdUridine_synth_RsuA/RluA"/>
</dbReference>